<dbReference type="GO" id="GO:0003677">
    <property type="term" value="F:DNA binding"/>
    <property type="evidence" value="ECO:0007669"/>
    <property type="project" value="InterPro"/>
</dbReference>
<dbReference type="GO" id="GO:0005524">
    <property type="term" value="F:ATP binding"/>
    <property type="evidence" value="ECO:0007669"/>
    <property type="project" value="InterPro"/>
</dbReference>
<gene>
    <name evidence="2" type="ORF">GTZ93_37750</name>
</gene>
<dbReference type="InterPro" id="IPR027417">
    <property type="entry name" value="P-loop_NTPase"/>
</dbReference>
<reference evidence="2 3" key="1">
    <citation type="submission" date="2020-01" db="EMBL/GenBank/DDBJ databases">
        <title>The draft genome sequence of Corallococcus exiguus DSM 14696.</title>
        <authorList>
            <person name="Zhang X."/>
            <person name="Zhu H."/>
        </authorList>
    </citation>
    <scope>NUCLEOTIDE SEQUENCE [LARGE SCALE GENOMIC DNA]</scope>
    <source>
        <strain evidence="2 3">DSM 14696</strain>
    </source>
</reference>
<dbReference type="PANTHER" id="PTHR47396">
    <property type="entry name" value="TYPE I RESTRICTION ENZYME ECOKI R PROTEIN"/>
    <property type="match status" value="1"/>
</dbReference>
<keyword evidence="2" id="KW-0547">Nucleotide-binding</keyword>
<dbReference type="GO" id="GO:0005829">
    <property type="term" value="C:cytosol"/>
    <property type="evidence" value="ECO:0007669"/>
    <property type="project" value="TreeGrafter"/>
</dbReference>
<sequence length="610" mass="68199">MTNPFQDRQIQIDDNKYIRIPQREAFQSLVDFASEDPDGNREAGIILPVGCGKSGCITLTPFAFGARRTLVVAPGLAIAQQLEKGFDPANEEMFYRKCKVLDGAPYPEPAYIRGDEVNLADLQEAHVVITNIQQLQGGEENRWLKKLPSDFFDLILFDEGHHSVAESWTALKTKFPHANIVNFSATPLRADGQIMAGRVIYSYPIFRAIAAGYVKKLKAVQLNPRTLRYVRREDNKEIDVSLDEVRRLGEDDADFRRSIVTSRETLGTIVDASIQELKRLRDETNESRLKIIASALNYEHCAQVVAAYRERGLKADFVHSIEGGPANDRVMNKLARHQIDVIVQVRKLGEGFDHPYLAVAAVLSIFSNLSPFVQFVGRVMRVIKQDAPGDPVNHGVVVFHAGANIARRWEDFRSFTEADQSYFDQLLPIEDFDPADSRGQKEFNPVPDAPEAESGYPADVEIRAQSDVSLEEIPLLKNTTAAEALRVLKAEGFTVDQIAVAFRALESTPTTKVRARQAKRAQLDARVMNTAARLLAERKINPQGRELDKQRLKRTNLVVLKSAIDKKINAAVDRGTGQRGELSRIELERIESQFEDLVAAAINEVFNGPS</sequence>
<evidence type="ECO:0000259" key="1">
    <source>
        <dbReference type="PROSITE" id="PS51192"/>
    </source>
</evidence>
<dbReference type="InterPro" id="IPR050742">
    <property type="entry name" value="Helicase_Restrict-Modif_Enz"/>
</dbReference>
<dbReference type="EMBL" id="JAAAPK010000014">
    <property type="protein sequence ID" value="NBC45555.1"/>
    <property type="molecule type" value="Genomic_DNA"/>
</dbReference>
<dbReference type="InterPro" id="IPR006935">
    <property type="entry name" value="Helicase/UvrB_N"/>
</dbReference>
<accession>A0A7X5BVL4</accession>
<dbReference type="CDD" id="cd18785">
    <property type="entry name" value="SF2_C"/>
    <property type="match status" value="1"/>
</dbReference>
<keyword evidence="2" id="KW-0378">Hydrolase</keyword>
<dbReference type="PROSITE" id="PS51192">
    <property type="entry name" value="HELICASE_ATP_BIND_1"/>
    <property type="match status" value="1"/>
</dbReference>
<dbReference type="RefSeq" id="WP_139919623.1">
    <property type="nucleotide sequence ID" value="NZ_CBCSLE010000043.1"/>
</dbReference>
<dbReference type="InterPro" id="IPR014001">
    <property type="entry name" value="Helicase_ATP-bd"/>
</dbReference>
<comment type="caution">
    <text evidence="2">The sequence shown here is derived from an EMBL/GenBank/DDBJ whole genome shotgun (WGS) entry which is preliminary data.</text>
</comment>
<organism evidence="2 3">
    <name type="scientific">Corallococcus exiguus</name>
    <dbReference type="NCBI Taxonomy" id="83462"/>
    <lineage>
        <taxon>Bacteria</taxon>
        <taxon>Pseudomonadati</taxon>
        <taxon>Myxococcota</taxon>
        <taxon>Myxococcia</taxon>
        <taxon>Myxococcales</taxon>
        <taxon>Cystobacterineae</taxon>
        <taxon>Myxococcaceae</taxon>
        <taxon>Corallococcus</taxon>
    </lineage>
</organism>
<evidence type="ECO:0000313" key="2">
    <source>
        <dbReference type="EMBL" id="NBC45555.1"/>
    </source>
</evidence>
<dbReference type="PANTHER" id="PTHR47396:SF1">
    <property type="entry name" value="ATP-DEPENDENT HELICASE IRC3-RELATED"/>
    <property type="match status" value="1"/>
</dbReference>
<dbReference type="AlphaFoldDB" id="A0A7X5BVL4"/>
<keyword evidence="2" id="KW-0347">Helicase</keyword>
<dbReference type="SMART" id="SM00487">
    <property type="entry name" value="DEXDc"/>
    <property type="match status" value="1"/>
</dbReference>
<dbReference type="SUPFAM" id="SSF52540">
    <property type="entry name" value="P-loop containing nucleoside triphosphate hydrolases"/>
    <property type="match status" value="1"/>
</dbReference>
<dbReference type="Proteomes" id="UP000537825">
    <property type="component" value="Unassembled WGS sequence"/>
</dbReference>
<protein>
    <submittedName>
        <fullName evidence="2">DEAD/DEAH box helicase family protein</fullName>
    </submittedName>
</protein>
<evidence type="ECO:0000313" key="3">
    <source>
        <dbReference type="Proteomes" id="UP000537825"/>
    </source>
</evidence>
<dbReference type="Gene3D" id="3.40.50.300">
    <property type="entry name" value="P-loop containing nucleotide triphosphate hydrolases"/>
    <property type="match status" value="2"/>
</dbReference>
<feature type="domain" description="Helicase ATP-binding" evidence="1">
    <location>
        <begin position="34"/>
        <end position="205"/>
    </location>
</feature>
<dbReference type="GO" id="GO:0004386">
    <property type="term" value="F:helicase activity"/>
    <property type="evidence" value="ECO:0007669"/>
    <property type="project" value="UniProtKB-KW"/>
</dbReference>
<keyword evidence="3" id="KW-1185">Reference proteome</keyword>
<dbReference type="Pfam" id="PF04851">
    <property type="entry name" value="ResIII"/>
    <property type="match status" value="1"/>
</dbReference>
<dbReference type="GO" id="GO:0016787">
    <property type="term" value="F:hydrolase activity"/>
    <property type="evidence" value="ECO:0007669"/>
    <property type="project" value="InterPro"/>
</dbReference>
<name>A0A7X5BVL4_9BACT</name>
<keyword evidence="2" id="KW-0067">ATP-binding</keyword>
<proteinExistence type="predicted"/>